<evidence type="ECO:0000313" key="3">
    <source>
        <dbReference type="Proteomes" id="UP000254866"/>
    </source>
</evidence>
<feature type="region of interest" description="Disordered" evidence="1">
    <location>
        <begin position="296"/>
        <end position="387"/>
    </location>
</feature>
<gene>
    <name evidence="2" type="ORF">BP5553_08543</name>
</gene>
<feature type="compositionally biased region" description="Basic and acidic residues" evidence="1">
    <location>
        <begin position="368"/>
        <end position="387"/>
    </location>
</feature>
<dbReference type="RefSeq" id="XP_031866597.1">
    <property type="nucleotide sequence ID" value="XM_032017166.1"/>
</dbReference>
<dbReference type="OrthoDB" id="5389892at2759"/>
<dbReference type="Proteomes" id="UP000254866">
    <property type="component" value="Unassembled WGS sequence"/>
</dbReference>
<proteinExistence type="predicted"/>
<sequence length="387" mass="42888">MHSPSEDKEWATKYLLNPLTDPEPSEETGPGTHFRNLSSSSQDPATTSYSTSDRYSKHPTATDYPTPPTSSSPTRTTFHPSNPYSSSSHRKSAFSDYSQPGTSRRSFDQPATQPATQHKHQRSRGSSIGERFPGDMSHRPLDQLRKEAKMANRSPHLKRKHIPGADSIDSLDDSIVGGKYHHGGPYDATLLARNTNYQTSPVAALEDSNAEAIRATPKEYLRDSLDKHVPLQGTSIIPPGATSWDGRVMDYQEGADLMREPDAPGGAYKRWDGVKYLPGDLKGKGEPSYTVEKALKEHKHSQKALNEQNPKSHRHAMSDGHDLYEMQPRQRKRGASGSSANLAPPSNNNRSHSANEADMRRSNTTGRRVGESLRKRLESLKKKVSEV</sequence>
<evidence type="ECO:0008006" key="4">
    <source>
        <dbReference type="Google" id="ProtNLM"/>
    </source>
</evidence>
<dbReference type="AlphaFoldDB" id="A0A370TEI8"/>
<feature type="compositionally biased region" description="Basic and acidic residues" evidence="1">
    <location>
        <begin position="1"/>
        <end position="11"/>
    </location>
</feature>
<feature type="compositionally biased region" description="Low complexity" evidence="1">
    <location>
        <begin position="335"/>
        <end position="349"/>
    </location>
</feature>
<organism evidence="2 3">
    <name type="scientific">Venustampulla echinocandica</name>
    <dbReference type="NCBI Taxonomy" id="2656787"/>
    <lineage>
        <taxon>Eukaryota</taxon>
        <taxon>Fungi</taxon>
        <taxon>Dikarya</taxon>
        <taxon>Ascomycota</taxon>
        <taxon>Pezizomycotina</taxon>
        <taxon>Leotiomycetes</taxon>
        <taxon>Helotiales</taxon>
        <taxon>Pleuroascaceae</taxon>
        <taxon>Venustampulla</taxon>
    </lineage>
</organism>
<feature type="compositionally biased region" description="Polar residues" evidence="1">
    <location>
        <begin position="95"/>
        <end position="116"/>
    </location>
</feature>
<dbReference type="Pfam" id="PF08316">
    <property type="entry name" value="Pal1"/>
    <property type="match status" value="1"/>
</dbReference>
<reference evidence="2 3" key="1">
    <citation type="journal article" date="2018" name="IMA Fungus">
        <title>IMA Genome-F 9: Draft genome sequence of Annulohypoxylon stygium, Aspergillus mulundensis, Berkeleyomyces basicola (syn. Thielaviopsis basicola), Ceratocystis smalleyi, two Cercospora beticola strains, Coleophoma cylindrospora, Fusarium fracticaudum, Phialophora cf. hyalina, and Morchella septimelata.</title>
        <authorList>
            <person name="Wingfield B.D."/>
            <person name="Bills G.F."/>
            <person name="Dong Y."/>
            <person name="Huang W."/>
            <person name="Nel W.J."/>
            <person name="Swalarsk-Parry B.S."/>
            <person name="Vaghefi N."/>
            <person name="Wilken P.M."/>
            <person name="An Z."/>
            <person name="de Beer Z.W."/>
            <person name="De Vos L."/>
            <person name="Chen L."/>
            <person name="Duong T.A."/>
            <person name="Gao Y."/>
            <person name="Hammerbacher A."/>
            <person name="Kikkert J.R."/>
            <person name="Li Y."/>
            <person name="Li H."/>
            <person name="Li K."/>
            <person name="Li Q."/>
            <person name="Liu X."/>
            <person name="Ma X."/>
            <person name="Naidoo K."/>
            <person name="Pethybridge S.J."/>
            <person name="Sun J."/>
            <person name="Steenkamp E.T."/>
            <person name="van der Nest M.A."/>
            <person name="van Wyk S."/>
            <person name="Wingfield M.J."/>
            <person name="Xiong C."/>
            <person name="Yue Q."/>
            <person name="Zhang X."/>
        </authorList>
    </citation>
    <scope>NUCLEOTIDE SEQUENCE [LARGE SCALE GENOMIC DNA]</scope>
    <source>
        <strain evidence="2 3">BP 5553</strain>
    </source>
</reference>
<feature type="compositionally biased region" description="Basic and acidic residues" evidence="1">
    <location>
        <begin position="132"/>
        <end position="150"/>
    </location>
</feature>
<feature type="compositionally biased region" description="Polar residues" evidence="1">
    <location>
        <begin position="35"/>
        <end position="53"/>
    </location>
</feature>
<evidence type="ECO:0000256" key="1">
    <source>
        <dbReference type="SAM" id="MobiDB-lite"/>
    </source>
</evidence>
<evidence type="ECO:0000313" key="2">
    <source>
        <dbReference type="EMBL" id="RDL33104.1"/>
    </source>
</evidence>
<dbReference type="GO" id="GO:0005737">
    <property type="term" value="C:cytoplasm"/>
    <property type="evidence" value="ECO:0007669"/>
    <property type="project" value="TreeGrafter"/>
</dbReference>
<accession>A0A370TEI8</accession>
<feature type="region of interest" description="Disordered" evidence="1">
    <location>
        <begin position="1"/>
        <end position="168"/>
    </location>
</feature>
<name>A0A370TEI8_9HELO</name>
<dbReference type="InterPro" id="IPR013226">
    <property type="entry name" value="Pal1"/>
</dbReference>
<protein>
    <recommendedName>
        <fullName evidence="4">Pal1 cell morphology</fullName>
    </recommendedName>
</protein>
<dbReference type="PANTHER" id="PTHR28307:SF1">
    <property type="entry name" value="PAL1 CELL MORPHOLOGY PROTEIN"/>
    <property type="match status" value="1"/>
</dbReference>
<dbReference type="GeneID" id="43601392"/>
<comment type="caution">
    <text evidence="2">The sequence shown here is derived from an EMBL/GenBank/DDBJ whole genome shotgun (WGS) entry which is preliminary data.</text>
</comment>
<dbReference type="PANTHER" id="PTHR28307">
    <property type="entry name" value="PROTEIN PAL1"/>
    <property type="match status" value="1"/>
</dbReference>
<feature type="compositionally biased region" description="Low complexity" evidence="1">
    <location>
        <begin position="71"/>
        <end position="81"/>
    </location>
</feature>
<dbReference type="EMBL" id="NPIC01000009">
    <property type="protein sequence ID" value="RDL33104.1"/>
    <property type="molecule type" value="Genomic_DNA"/>
</dbReference>
<keyword evidence="3" id="KW-1185">Reference proteome</keyword>